<keyword evidence="2" id="KW-1185">Reference proteome</keyword>
<proteinExistence type="predicted"/>
<protein>
    <submittedName>
        <fullName evidence="1">4915_t:CDS:1</fullName>
    </submittedName>
</protein>
<dbReference type="AlphaFoldDB" id="A0A9N9CH54"/>
<name>A0A9N9CH54_9GLOM</name>
<reference evidence="1" key="1">
    <citation type="submission" date="2021-06" db="EMBL/GenBank/DDBJ databases">
        <authorList>
            <person name="Kallberg Y."/>
            <person name="Tangrot J."/>
            <person name="Rosling A."/>
        </authorList>
    </citation>
    <scope>NUCLEOTIDE SEQUENCE</scope>
    <source>
        <strain evidence="1">MA453B</strain>
    </source>
</reference>
<comment type="caution">
    <text evidence="1">The sequence shown here is derived from an EMBL/GenBank/DDBJ whole genome shotgun (WGS) entry which is preliminary data.</text>
</comment>
<organism evidence="1 2">
    <name type="scientific">Dentiscutata erythropus</name>
    <dbReference type="NCBI Taxonomy" id="1348616"/>
    <lineage>
        <taxon>Eukaryota</taxon>
        <taxon>Fungi</taxon>
        <taxon>Fungi incertae sedis</taxon>
        <taxon>Mucoromycota</taxon>
        <taxon>Glomeromycotina</taxon>
        <taxon>Glomeromycetes</taxon>
        <taxon>Diversisporales</taxon>
        <taxon>Gigasporaceae</taxon>
        <taxon>Dentiscutata</taxon>
    </lineage>
</organism>
<gene>
    <name evidence="1" type="ORF">DERYTH_LOCUS7764</name>
</gene>
<evidence type="ECO:0000313" key="2">
    <source>
        <dbReference type="Proteomes" id="UP000789405"/>
    </source>
</evidence>
<dbReference type="OrthoDB" id="10427849at2759"/>
<evidence type="ECO:0000313" key="1">
    <source>
        <dbReference type="EMBL" id="CAG8603438.1"/>
    </source>
</evidence>
<dbReference type="EMBL" id="CAJVPY010003845">
    <property type="protein sequence ID" value="CAG8603438.1"/>
    <property type="molecule type" value="Genomic_DNA"/>
</dbReference>
<accession>A0A9N9CH54</accession>
<sequence>MCTLESTLWEINTKKKLIPGPGGKYKIRVSARADNCKNSKSKCTDEIIFRMTPPPSADFTHFYDHNTDYLGILVENTEDKQPSLGYTYQVYQIINSDDNIIYTSRTKNLSNLNLDRIRDSSETLH</sequence>
<dbReference type="Proteomes" id="UP000789405">
    <property type="component" value="Unassembled WGS sequence"/>
</dbReference>